<proteinExistence type="predicted"/>
<evidence type="ECO:0000259" key="3">
    <source>
        <dbReference type="Pfam" id="PF14258"/>
    </source>
</evidence>
<evidence type="ECO:0000256" key="2">
    <source>
        <dbReference type="SAM" id="Phobius"/>
    </source>
</evidence>
<protein>
    <recommendedName>
        <fullName evidence="3">DUF4350 domain-containing protein</fullName>
    </recommendedName>
</protein>
<name>A0A3B1A6N1_9ZZZZ</name>
<feature type="compositionally biased region" description="Basic and acidic residues" evidence="1">
    <location>
        <begin position="146"/>
        <end position="170"/>
    </location>
</feature>
<dbReference type="AlphaFoldDB" id="A0A3B1A6N1"/>
<sequence length="415" mass="48002">MNNKIKIALSIGLLVIISALLVTFFTLFERVESERVIGLQGEAKFNPLVIAQRFLENSGIESESLVSMLKLKKMPEKKDVLLLATRRYDIGPAKRDEILNWVSSGGHLIIVAWPAVDSKSEIQDPILEELGIKVNYDETSLTDKLDKNCDTEHDPEKITPKTKSTKKEPDNSACDWNEYQPITVTILSERETSQVAFNSTIWLTTKNEKKANWVVNGEGGAHLLEYVKGKGLITVLSDYQFLTNSRISKYDHAAFFWYLVHFSNKSGKVWIVYKGDMPPLYEWLIENLWAPFLTLFFIIFIWIWSALPRFGALYPKLSHNRRNLIEHIRASGQFLWKNKFSDELIHETRNSLQEKISKRHTNWNKLSDAELYKRLAKQSKIDIELVEQAFTVQSTTKEHEFLLIIKTLERLRKSI</sequence>
<reference evidence="4" key="1">
    <citation type="submission" date="2018-06" db="EMBL/GenBank/DDBJ databases">
        <authorList>
            <person name="Zhirakovskaya E."/>
        </authorList>
    </citation>
    <scope>NUCLEOTIDE SEQUENCE</scope>
</reference>
<keyword evidence="2" id="KW-0472">Membrane</keyword>
<evidence type="ECO:0000256" key="1">
    <source>
        <dbReference type="SAM" id="MobiDB-lite"/>
    </source>
</evidence>
<feature type="transmembrane region" description="Helical" evidence="2">
    <location>
        <begin position="7"/>
        <end position="28"/>
    </location>
</feature>
<evidence type="ECO:0000313" key="4">
    <source>
        <dbReference type="EMBL" id="VAW99721.1"/>
    </source>
</evidence>
<keyword evidence="2" id="KW-0812">Transmembrane</keyword>
<feature type="domain" description="DUF4350" evidence="3">
    <location>
        <begin position="52"/>
        <end position="260"/>
    </location>
</feature>
<dbReference type="InterPro" id="IPR025646">
    <property type="entry name" value="DUF4350"/>
</dbReference>
<organism evidence="4">
    <name type="scientific">hydrothermal vent metagenome</name>
    <dbReference type="NCBI Taxonomy" id="652676"/>
    <lineage>
        <taxon>unclassified sequences</taxon>
        <taxon>metagenomes</taxon>
        <taxon>ecological metagenomes</taxon>
    </lineage>
</organism>
<keyword evidence="2" id="KW-1133">Transmembrane helix</keyword>
<accession>A0A3B1A6N1</accession>
<gene>
    <name evidence="4" type="ORF">MNBD_GAMMA22-2900</name>
</gene>
<feature type="transmembrane region" description="Helical" evidence="2">
    <location>
        <begin position="288"/>
        <end position="307"/>
    </location>
</feature>
<dbReference type="Pfam" id="PF14258">
    <property type="entry name" value="DUF4350"/>
    <property type="match status" value="1"/>
</dbReference>
<dbReference type="InterPro" id="IPR029062">
    <property type="entry name" value="Class_I_gatase-like"/>
</dbReference>
<dbReference type="SUPFAM" id="SSF52317">
    <property type="entry name" value="Class I glutamine amidotransferase-like"/>
    <property type="match status" value="1"/>
</dbReference>
<dbReference type="EMBL" id="UOFS01000040">
    <property type="protein sequence ID" value="VAW99721.1"/>
    <property type="molecule type" value="Genomic_DNA"/>
</dbReference>
<feature type="region of interest" description="Disordered" evidence="1">
    <location>
        <begin position="146"/>
        <end position="172"/>
    </location>
</feature>